<name>A0A7J7V0K3_PIPKU</name>
<dbReference type="EMBL" id="JACAGB010000017">
    <property type="protein sequence ID" value="KAF6318623.1"/>
    <property type="molecule type" value="Genomic_DNA"/>
</dbReference>
<dbReference type="Proteomes" id="UP000558488">
    <property type="component" value="Unassembled WGS sequence"/>
</dbReference>
<gene>
    <name evidence="2" type="ORF">mPipKuh1_008623</name>
</gene>
<protein>
    <submittedName>
        <fullName evidence="2">Uncharacterized protein</fullName>
    </submittedName>
</protein>
<feature type="region of interest" description="Disordered" evidence="1">
    <location>
        <begin position="117"/>
        <end position="139"/>
    </location>
</feature>
<feature type="region of interest" description="Disordered" evidence="1">
    <location>
        <begin position="33"/>
        <end position="73"/>
    </location>
</feature>
<accession>A0A7J7V0K3</accession>
<reference evidence="2 3" key="1">
    <citation type="journal article" date="2020" name="Nature">
        <title>Six reference-quality genomes reveal evolution of bat adaptations.</title>
        <authorList>
            <person name="Jebb D."/>
            <person name="Huang Z."/>
            <person name="Pippel M."/>
            <person name="Hughes G.M."/>
            <person name="Lavrichenko K."/>
            <person name="Devanna P."/>
            <person name="Winkler S."/>
            <person name="Jermiin L.S."/>
            <person name="Skirmuntt E.C."/>
            <person name="Katzourakis A."/>
            <person name="Burkitt-Gray L."/>
            <person name="Ray D.A."/>
            <person name="Sullivan K.A.M."/>
            <person name="Roscito J.G."/>
            <person name="Kirilenko B.M."/>
            <person name="Davalos L.M."/>
            <person name="Corthals A.P."/>
            <person name="Power M.L."/>
            <person name="Jones G."/>
            <person name="Ransome R.D."/>
            <person name="Dechmann D.K.N."/>
            <person name="Locatelli A.G."/>
            <person name="Puechmaille S.J."/>
            <person name="Fedrigo O."/>
            <person name="Jarvis E.D."/>
            <person name="Hiller M."/>
            <person name="Vernes S.C."/>
            <person name="Myers E.W."/>
            <person name="Teeling E.C."/>
        </authorList>
    </citation>
    <scope>NUCLEOTIDE SEQUENCE [LARGE SCALE GENOMIC DNA]</scope>
    <source>
        <strain evidence="2">MPipKuh1</strain>
        <tissue evidence="2">Flight muscle</tissue>
    </source>
</reference>
<keyword evidence="3" id="KW-1185">Reference proteome</keyword>
<comment type="caution">
    <text evidence="2">The sequence shown here is derived from an EMBL/GenBank/DDBJ whole genome shotgun (WGS) entry which is preliminary data.</text>
</comment>
<evidence type="ECO:0000256" key="1">
    <source>
        <dbReference type="SAM" id="MobiDB-lite"/>
    </source>
</evidence>
<dbReference type="AlphaFoldDB" id="A0A7J7V0K3"/>
<sequence>MPNSQSEHVHKLIPTKMTLVTGGRGQGRRAWLVCKPPQALQPGHPTPQENPHPDPGHHSGQTSRPPPVHQASILSNKRVICRWTIIPTHKMAAPMWSKILPPCGHKMATTRWPAEEGSWEAPGLKGGQLGAIKPAGEGS</sequence>
<organism evidence="2 3">
    <name type="scientific">Pipistrellus kuhlii</name>
    <name type="common">Kuhl's pipistrelle</name>
    <dbReference type="NCBI Taxonomy" id="59472"/>
    <lineage>
        <taxon>Eukaryota</taxon>
        <taxon>Metazoa</taxon>
        <taxon>Chordata</taxon>
        <taxon>Craniata</taxon>
        <taxon>Vertebrata</taxon>
        <taxon>Euteleostomi</taxon>
        <taxon>Mammalia</taxon>
        <taxon>Eutheria</taxon>
        <taxon>Laurasiatheria</taxon>
        <taxon>Chiroptera</taxon>
        <taxon>Yangochiroptera</taxon>
        <taxon>Vespertilionidae</taxon>
        <taxon>Pipistrellus</taxon>
    </lineage>
</organism>
<evidence type="ECO:0000313" key="2">
    <source>
        <dbReference type="EMBL" id="KAF6318623.1"/>
    </source>
</evidence>
<evidence type="ECO:0000313" key="3">
    <source>
        <dbReference type="Proteomes" id="UP000558488"/>
    </source>
</evidence>
<proteinExistence type="predicted"/>